<dbReference type="EMBL" id="JABSTQ010010323">
    <property type="protein sequence ID" value="KAG0421749.1"/>
    <property type="molecule type" value="Genomic_DNA"/>
</dbReference>
<sequence>MGTWEAIKMDTVLGLTDKILPDGEQLTPHTKHLQSRTDNLLKMLPNVPLRQVALKKGKKKLKRGRKTRPKKVHFSKAIVDNDNINGSDNASSTKPQAQGEGGGRDSPERPRGGDQRSRQGSSPKRTERPRSEARRGGAAQGQAEKGQLHKRSLTLWKTKPSQLFGGRQDAENLLTDIHLKGGGMQYLRQHLVSVIYCRRHKGLRSSQSQAALAKAQVRATICIVFLLGLTWIFAYLSLLEEVSRSWGRLFEYLFVASSSLQGFVIFLFHVAYEKTAREFWLGNLVYKVLPTSRKRSFDQTMSKNTLSSTGQKTTST</sequence>
<reference evidence="1 2" key="1">
    <citation type="journal article" date="2020" name="Cell">
        <title>Large-Scale Comparative Analyses of Tick Genomes Elucidate Their Genetic Diversity and Vector Capacities.</title>
        <authorList>
            <consortium name="Tick Genome and Microbiome Consortium (TIGMIC)"/>
            <person name="Jia N."/>
            <person name="Wang J."/>
            <person name="Shi W."/>
            <person name="Du L."/>
            <person name="Sun Y."/>
            <person name="Zhan W."/>
            <person name="Jiang J.F."/>
            <person name="Wang Q."/>
            <person name="Zhang B."/>
            <person name="Ji P."/>
            <person name="Bell-Sakyi L."/>
            <person name="Cui X.M."/>
            <person name="Yuan T.T."/>
            <person name="Jiang B.G."/>
            <person name="Yang W.F."/>
            <person name="Lam T.T."/>
            <person name="Chang Q.C."/>
            <person name="Ding S.J."/>
            <person name="Wang X.J."/>
            <person name="Zhu J.G."/>
            <person name="Ruan X.D."/>
            <person name="Zhao L."/>
            <person name="Wei J.T."/>
            <person name="Ye R.Z."/>
            <person name="Que T.C."/>
            <person name="Du C.H."/>
            <person name="Zhou Y.H."/>
            <person name="Cheng J.X."/>
            <person name="Dai P.F."/>
            <person name="Guo W.B."/>
            <person name="Han X.H."/>
            <person name="Huang E.J."/>
            <person name="Li L.F."/>
            <person name="Wei W."/>
            <person name="Gao Y.C."/>
            <person name="Liu J.Z."/>
            <person name="Shao H.Z."/>
            <person name="Wang X."/>
            <person name="Wang C.C."/>
            <person name="Yang T.C."/>
            <person name="Huo Q.B."/>
            <person name="Li W."/>
            <person name="Chen H.Y."/>
            <person name="Chen S.E."/>
            <person name="Zhou L.G."/>
            <person name="Ni X.B."/>
            <person name="Tian J.H."/>
            <person name="Sheng Y."/>
            <person name="Liu T."/>
            <person name="Pan Y.S."/>
            <person name="Xia L.Y."/>
            <person name="Li J."/>
            <person name="Zhao F."/>
            <person name="Cao W.C."/>
        </authorList>
    </citation>
    <scope>NUCLEOTIDE SEQUENCE [LARGE SCALE GENOMIC DNA]</scope>
    <source>
        <strain evidence="1">Iper-2018</strain>
    </source>
</reference>
<keyword evidence="2" id="KW-1185">Reference proteome</keyword>
<gene>
    <name evidence="1" type="ORF">HPB47_002381</name>
</gene>
<evidence type="ECO:0000313" key="2">
    <source>
        <dbReference type="Proteomes" id="UP000805193"/>
    </source>
</evidence>
<proteinExistence type="predicted"/>
<organism evidence="1 2">
    <name type="scientific">Ixodes persulcatus</name>
    <name type="common">Taiga tick</name>
    <dbReference type="NCBI Taxonomy" id="34615"/>
    <lineage>
        <taxon>Eukaryota</taxon>
        <taxon>Metazoa</taxon>
        <taxon>Ecdysozoa</taxon>
        <taxon>Arthropoda</taxon>
        <taxon>Chelicerata</taxon>
        <taxon>Arachnida</taxon>
        <taxon>Acari</taxon>
        <taxon>Parasitiformes</taxon>
        <taxon>Ixodida</taxon>
        <taxon>Ixodoidea</taxon>
        <taxon>Ixodidae</taxon>
        <taxon>Ixodinae</taxon>
        <taxon>Ixodes</taxon>
    </lineage>
</organism>
<comment type="caution">
    <text evidence="1">The sequence shown here is derived from an EMBL/GenBank/DDBJ whole genome shotgun (WGS) entry which is preliminary data.</text>
</comment>
<evidence type="ECO:0000313" key="1">
    <source>
        <dbReference type="EMBL" id="KAG0421749.1"/>
    </source>
</evidence>
<accession>A0AC60PLE7</accession>
<dbReference type="Proteomes" id="UP000805193">
    <property type="component" value="Unassembled WGS sequence"/>
</dbReference>
<protein>
    <submittedName>
        <fullName evidence="1">Uncharacterized protein</fullName>
    </submittedName>
</protein>
<name>A0AC60PLE7_IXOPE</name>